<reference evidence="4" key="1">
    <citation type="journal article" date="2025" name="Foods">
        <title>Unveiling the Microbial Signatures of Arabica Coffee Cherries: Insights into Ripeness Specific Diversity, Functional Traits, and Implications for Quality and Safety.</title>
        <authorList>
            <consortium name="RefSeq"/>
            <person name="Tenea G.N."/>
            <person name="Cifuentes V."/>
            <person name="Reyes P."/>
            <person name="Cevallos-Vallejos M."/>
        </authorList>
    </citation>
    <scope>NUCLEOTIDE SEQUENCE [LARGE SCALE GENOMIC DNA]</scope>
</reference>
<dbReference type="PANTHER" id="PTHR31896">
    <property type="entry name" value="FAMILY REGULATORY PROTEIN, PUTATIVE (AFU_ORTHOLOGUE AFUA_3G14730)-RELATED"/>
    <property type="match status" value="1"/>
</dbReference>
<dbReference type="AlphaFoldDB" id="A0A6P6URR2"/>
<keyword evidence="3" id="KW-0012">Acyltransferase</keyword>
<dbReference type="OrthoDB" id="1862401at2759"/>
<keyword evidence="2" id="KW-0808">Transferase</keyword>
<name>A0A6P6URR2_COFAR</name>
<evidence type="ECO:0000256" key="1">
    <source>
        <dbReference type="ARBA" id="ARBA00009861"/>
    </source>
</evidence>
<dbReference type="PANTHER" id="PTHR31896:SF12">
    <property type="entry name" value="HXXXD-TYPE ACYL-TRANSFERASE FAMILY PROTEIN"/>
    <property type="match status" value="1"/>
</dbReference>
<proteinExistence type="inferred from homology"/>
<reference evidence="5" key="2">
    <citation type="submission" date="2025-08" db="UniProtKB">
        <authorList>
            <consortium name="RefSeq"/>
        </authorList>
    </citation>
    <scope>IDENTIFICATION</scope>
    <source>
        <tissue evidence="5">Leaves</tissue>
    </source>
</reference>
<dbReference type="InterPro" id="IPR051283">
    <property type="entry name" value="Sec_Metabolite_Acyltrans"/>
</dbReference>
<dbReference type="GeneID" id="113713664"/>
<dbReference type="Proteomes" id="UP001652660">
    <property type="component" value="Chromosome 10c"/>
</dbReference>
<accession>A0A6P6URR2</accession>
<protein>
    <submittedName>
        <fullName evidence="5">Uncharacterized acetyltransferase At3g50280-like</fullName>
    </submittedName>
</protein>
<organism evidence="4 5">
    <name type="scientific">Coffea arabica</name>
    <name type="common">Arabian coffee</name>
    <dbReference type="NCBI Taxonomy" id="13443"/>
    <lineage>
        <taxon>Eukaryota</taxon>
        <taxon>Viridiplantae</taxon>
        <taxon>Streptophyta</taxon>
        <taxon>Embryophyta</taxon>
        <taxon>Tracheophyta</taxon>
        <taxon>Spermatophyta</taxon>
        <taxon>Magnoliopsida</taxon>
        <taxon>eudicotyledons</taxon>
        <taxon>Gunneridae</taxon>
        <taxon>Pentapetalae</taxon>
        <taxon>asterids</taxon>
        <taxon>lamiids</taxon>
        <taxon>Gentianales</taxon>
        <taxon>Rubiaceae</taxon>
        <taxon>Ixoroideae</taxon>
        <taxon>Gardenieae complex</taxon>
        <taxon>Bertiereae - Coffeeae clade</taxon>
        <taxon>Coffeeae</taxon>
        <taxon>Coffea</taxon>
    </lineage>
</organism>
<dbReference type="Pfam" id="PF02458">
    <property type="entry name" value="Transferase"/>
    <property type="match status" value="1"/>
</dbReference>
<evidence type="ECO:0000256" key="3">
    <source>
        <dbReference type="ARBA" id="ARBA00023315"/>
    </source>
</evidence>
<gene>
    <name evidence="5" type="primary">LOC113713664</name>
</gene>
<evidence type="ECO:0000256" key="2">
    <source>
        <dbReference type="ARBA" id="ARBA00022679"/>
    </source>
</evidence>
<evidence type="ECO:0000313" key="5">
    <source>
        <dbReference type="RefSeq" id="XP_027093244.1"/>
    </source>
</evidence>
<comment type="similarity">
    <text evidence="1">Belongs to the plant acyltransferase family.</text>
</comment>
<dbReference type="Gene3D" id="3.30.559.10">
    <property type="entry name" value="Chloramphenicol acetyltransferase-like domain"/>
    <property type="match status" value="2"/>
</dbReference>
<dbReference type="RefSeq" id="XP_027093244.1">
    <property type="nucleotide sequence ID" value="XM_027237443.2"/>
</dbReference>
<evidence type="ECO:0000313" key="4">
    <source>
        <dbReference type="Proteomes" id="UP001652660"/>
    </source>
</evidence>
<dbReference type="FunFam" id="3.30.559.10:FF:000008">
    <property type="entry name" value="Tryptamine hydroxycinnamoyl transferase"/>
    <property type="match status" value="1"/>
</dbReference>
<dbReference type="GO" id="GO:0016746">
    <property type="term" value="F:acyltransferase activity"/>
    <property type="evidence" value="ECO:0007669"/>
    <property type="project" value="UniProtKB-KW"/>
</dbReference>
<keyword evidence="4" id="KW-1185">Reference proteome</keyword>
<sequence length="462" mass="52069">MAKVAAAMSSPGIHHISQCFIKPKNTPEEAKQPIYLSQWDLAMVCANYIQKGLLFAKPPAFDRENQMEDLLEKLKDSLALALDHFYPLAGRLATLKQENPPIYSIYVDCNNSPGARFVHASLNSTIDDILSPIDVPKIVQSFFDHDRAINHDGHTRPLLTIQVTGLIDGIFIGCSINHMIVDGTAFWHFFNTWSEIFSAKGQKIAISRPPIHKHWFPEGHGPILSLPFTHHDQFVRRHEAPQMRERVFHFSSESLAKLKAKANAESSHTTKISSLQALSAHVWRCITRTRNFSPDQETSCRLAINNRTRLHPPVPREYVGNCIQTVRATAAAGELLDRGLGWSAWKLHLAVHNHTDEIVRDWVESWLQSRFIYQLAQFFDPCSIMMGSSPRFNMYGNEFGLGKAVAIRSGYANKFDGKVSLYPGIEGGGSMDLEICLLPHYMSLLESDEEFMETVTLSSSRD</sequence>
<dbReference type="InterPro" id="IPR023213">
    <property type="entry name" value="CAT-like_dom_sf"/>
</dbReference>